<feature type="transmembrane region" description="Helical" evidence="8">
    <location>
        <begin position="389"/>
        <end position="410"/>
    </location>
</feature>
<feature type="transmembrane region" description="Helical" evidence="8">
    <location>
        <begin position="6"/>
        <end position="28"/>
    </location>
</feature>
<comment type="subcellular location">
    <subcellularLocation>
        <location evidence="1">Membrane</location>
        <topology evidence="1">Multi-pass membrane protein</topology>
    </subcellularLocation>
</comment>
<evidence type="ECO:0000256" key="6">
    <source>
        <dbReference type="ARBA" id="ARBA00023136"/>
    </source>
</evidence>
<evidence type="ECO:0000256" key="5">
    <source>
        <dbReference type="ARBA" id="ARBA00022989"/>
    </source>
</evidence>
<dbReference type="SUPFAM" id="SSF53448">
    <property type="entry name" value="Nucleotide-diphospho-sugar transferases"/>
    <property type="match status" value="1"/>
</dbReference>
<accession>A0ABN2E2I3</accession>
<evidence type="ECO:0000256" key="1">
    <source>
        <dbReference type="ARBA" id="ARBA00004141"/>
    </source>
</evidence>
<proteinExistence type="predicted"/>
<protein>
    <recommendedName>
        <fullName evidence="11">Glycosyltransferase</fullName>
    </recommendedName>
</protein>
<dbReference type="EMBL" id="BAAAPH010000022">
    <property type="protein sequence ID" value="GAA1594369.1"/>
    <property type="molecule type" value="Genomic_DNA"/>
</dbReference>
<feature type="transmembrane region" description="Helical" evidence="8">
    <location>
        <begin position="506"/>
        <end position="523"/>
    </location>
</feature>
<feature type="compositionally biased region" description="Basic and acidic residues" evidence="7">
    <location>
        <begin position="560"/>
        <end position="569"/>
    </location>
</feature>
<feature type="transmembrane region" description="Helical" evidence="8">
    <location>
        <begin position="416"/>
        <end position="434"/>
    </location>
</feature>
<evidence type="ECO:0008006" key="11">
    <source>
        <dbReference type="Google" id="ProtNLM"/>
    </source>
</evidence>
<evidence type="ECO:0000256" key="3">
    <source>
        <dbReference type="ARBA" id="ARBA00022679"/>
    </source>
</evidence>
<dbReference type="InterPro" id="IPR050321">
    <property type="entry name" value="Glycosyltr_2/OpgH_subfam"/>
</dbReference>
<keyword evidence="5 8" id="KW-1133">Transmembrane helix</keyword>
<feature type="region of interest" description="Disordered" evidence="7">
    <location>
        <begin position="560"/>
        <end position="579"/>
    </location>
</feature>
<feature type="transmembrane region" description="Helical" evidence="8">
    <location>
        <begin position="35"/>
        <end position="55"/>
    </location>
</feature>
<organism evidence="9 10">
    <name type="scientific">Kribbella hippodromi</name>
    <dbReference type="NCBI Taxonomy" id="434347"/>
    <lineage>
        <taxon>Bacteria</taxon>
        <taxon>Bacillati</taxon>
        <taxon>Actinomycetota</taxon>
        <taxon>Actinomycetes</taxon>
        <taxon>Propionibacteriales</taxon>
        <taxon>Kribbellaceae</taxon>
        <taxon>Kribbella</taxon>
    </lineage>
</organism>
<sequence length="579" mass="64067">MVVIDVCICILAAVHVVAAVVLSARVFARAGGLLWGDYSPAGVVLWASLLGLVGLGTVRVLIALAGFTGNAVTVVLLWVVVVLSVIRTVPALVQQYEGWDPLIRRRWRVSTEPLTSWIPPANAPFVTVQVPIHSEPPEIVKATLDHLAQLDYPAYEVLVIDNNTSDPALWEPVEQHCRALGSRFRFVHVEGITGAKAGALNWSRRLLDPRTELVALVDADYQVTARWLRDTVGLFEDPSLGFVQCPHAYRDFEHSGYQRMANAAYQWAQATEMVSRNEHGAGITVGTMSLIRLTALDEAGGWAEWCMTEDSEFAIRVHAAGWQSKFLTTVYGRGLIPETFEELKKQRYRWTYGPGQEFKRHWRLFVPGPWRRPSKLTAAQRWRHGNYDLVILTTGAGVLALPISGALLVAMAVSGTVPPVVPSALIGVLAMLFARRLMRWTIYRTVVGLDNRTTLGGLVALLAVRPTMAGAGLDVVLGRRTSFQRTDKFRQQPSLRRALTSAKTEVVLALSCLTAAALTPFILPTAPTTYLLSLTFAWLAYLHATAPYLAYRAEHDLHHRDNHHPETDHLTPAIRSNPR</sequence>
<dbReference type="Proteomes" id="UP001501705">
    <property type="component" value="Unassembled WGS sequence"/>
</dbReference>
<keyword evidence="4 8" id="KW-0812">Transmembrane</keyword>
<keyword evidence="6 8" id="KW-0472">Membrane</keyword>
<keyword evidence="2" id="KW-0328">Glycosyltransferase</keyword>
<dbReference type="PANTHER" id="PTHR43867">
    <property type="entry name" value="CELLULOSE SYNTHASE CATALYTIC SUBUNIT A [UDP-FORMING]"/>
    <property type="match status" value="1"/>
</dbReference>
<evidence type="ECO:0000256" key="7">
    <source>
        <dbReference type="SAM" id="MobiDB-lite"/>
    </source>
</evidence>
<evidence type="ECO:0000256" key="2">
    <source>
        <dbReference type="ARBA" id="ARBA00022676"/>
    </source>
</evidence>
<feature type="transmembrane region" description="Helical" evidence="8">
    <location>
        <begin position="529"/>
        <end position="551"/>
    </location>
</feature>
<name>A0ABN2E2I3_9ACTN</name>
<dbReference type="Gene3D" id="3.90.550.10">
    <property type="entry name" value="Spore Coat Polysaccharide Biosynthesis Protein SpsA, Chain A"/>
    <property type="match status" value="1"/>
</dbReference>
<evidence type="ECO:0000256" key="8">
    <source>
        <dbReference type="SAM" id="Phobius"/>
    </source>
</evidence>
<evidence type="ECO:0000313" key="9">
    <source>
        <dbReference type="EMBL" id="GAA1594369.1"/>
    </source>
</evidence>
<dbReference type="RefSeq" id="WP_344238546.1">
    <property type="nucleotide sequence ID" value="NZ_BAAAPH010000022.1"/>
</dbReference>
<gene>
    <name evidence="9" type="ORF">GCM10009804_58750</name>
</gene>
<keyword evidence="3" id="KW-0808">Transferase</keyword>
<dbReference type="InterPro" id="IPR029044">
    <property type="entry name" value="Nucleotide-diphossugar_trans"/>
</dbReference>
<dbReference type="Pfam" id="PF13641">
    <property type="entry name" value="Glyco_tranf_2_3"/>
    <property type="match status" value="1"/>
</dbReference>
<reference evidence="9 10" key="1">
    <citation type="journal article" date="2019" name="Int. J. Syst. Evol. Microbiol.">
        <title>The Global Catalogue of Microorganisms (GCM) 10K type strain sequencing project: providing services to taxonomists for standard genome sequencing and annotation.</title>
        <authorList>
            <consortium name="The Broad Institute Genomics Platform"/>
            <consortium name="The Broad Institute Genome Sequencing Center for Infectious Disease"/>
            <person name="Wu L."/>
            <person name="Ma J."/>
        </authorList>
    </citation>
    <scope>NUCLEOTIDE SEQUENCE [LARGE SCALE GENOMIC DNA]</scope>
    <source>
        <strain evidence="9 10">JCM 15572</strain>
    </source>
</reference>
<keyword evidence="10" id="KW-1185">Reference proteome</keyword>
<dbReference type="PANTHER" id="PTHR43867:SF4">
    <property type="entry name" value="BETA-(1-3)-GLUCOSYL TRANSFERASE"/>
    <property type="match status" value="1"/>
</dbReference>
<evidence type="ECO:0000256" key="4">
    <source>
        <dbReference type="ARBA" id="ARBA00022692"/>
    </source>
</evidence>
<comment type="caution">
    <text evidence="9">The sequence shown here is derived from an EMBL/GenBank/DDBJ whole genome shotgun (WGS) entry which is preliminary data.</text>
</comment>
<feature type="transmembrane region" description="Helical" evidence="8">
    <location>
        <begin position="61"/>
        <end position="86"/>
    </location>
</feature>
<evidence type="ECO:0000313" key="10">
    <source>
        <dbReference type="Proteomes" id="UP001501705"/>
    </source>
</evidence>